<sequence>MPRPQHLDPSQALLSFHGFGSHNHGAASVNATGPKIRNTNLVVHISERPPSSRPASEPFQPISLLPSRFDAYGLDTGAFIVDKLVTPLDGEATAADSFDTNEKDAWYAANPQQQRVRQMLCYVVGWPDEPYARQLVRCTEILDYVSPRTLEDWEYARMEERRARMMARNELSENRDRGSSSKRELGSPTETVAALARNVTAAGKATARKAAARDASARSSISTTPTRIKQSLPTDKRPSRPARSPAVQPSLSSLQIRLDSPPLATRALAPVEVASPSPAALPALLCSPSSDGQNPAFSLKRSFQKFNEDRQDVDTTLMTKGSYNDEDVEFKVPVSDHSEKEEEDGEDEDELHRDSFHPGHPMLAPPLQTTPAVYRRLSHQAPHPALSPTPYKKARDTDSAVHNSSTHPASLASAVYTSSPQIARKWQSHVQLKAPPQQEEITPKMRRALGENITPSSPVLKSRQQTPQSSLPYLSPLGPPQKEVREVVEERPEDLYEVDRLLDDCLAAVGENFIGNDKGLTANADPKVVAAAGSHLVRYFLVRWKGDWPPDQNPTWEPAENLPPRMIRQYLKKATRKRADKHKNGIYHT</sequence>
<accession>A0ABP0DL75</accession>
<organism evidence="4 5">
    <name type="scientific">Sporothrix epigloea</name>
    <dbReference type="NCBI Taxonomy" id="1892477"/>
    <lineage>
        <taxon>Eukaryota</taxon>
        <taxon>Fungi</taxon>
        <taxon>Dikarya</taxon>
        <taxon>Ascomycota</taxon>
        <taxon>Pezizomycotina</taxon>
        <taxon>Sordariomycetes</taxon>
        <taxon>Sordariomycetidae</taxon>
        <taxon>Ophiostomatales</taxon>
        <taxon>Ophiostomataceae</taxon>
        <taxon>Sporothrix</taxon>
    </lineage>
</organism>
<keyword evidence="5" id="KW-1185">Reference proteome</keyword>
<proteinExistence type="predicted"/>
<dbReference type="EMBL" id="CAWUOM010000053">
    <property type="protein sequence ID" value="CAK7269014.1"/>
    <property type="molecule type" value="Genomic_DNA"/>
</dbReference>
<dbReference type="InterPro" id="IPR016197">
    <property type="entry name" value="Chromo-like_dom_sf"/>
</dbReference>
<evidence type="ECO:0000256" key="1">
    <source>
        <dbReference type="ARBA" id="ARBA00011353"/>
    </source>
</evidence>
<dbReference type="Proteomes" id="UP001642501">
    <property type="component" value="Unassembled WGS sequence"/>
</dbReference>
<dbReference type="CDD" id="cd00024">
    <property type="entry name" value="CD_CSD"/>
    <property type="match status" value="1"/>
</dbReference>
<dbReference type="PROSITE" id="PS50013">
    <property type="entry name" value="CHROMO_2"/>
    <property type="match status" value="1"/>
</dbReference>
<dbReference type="Gene3D" id="2.40.50.40">
    <property type="match status" value="1"/>
</dbReference>
<evidence type="ECO:0000259" key="3">
    <source>
        <dbReference type="PROSITE" id="PS50013"/>
    </source>
</evidence>
<feature type="compositionally biased region" description="Polar residues" evidence="2">
    <location>
        <begin position="453"/>
        <end position="463"/>
    </location>
</feature>
<protein>
    <recommendedName>
        <fullName evidence="3">Chromo domain-containing protein</fullName>
    </recommendedName>
</protein>
<feature type="region of interest" description="Disordered" evidence="2">
    <location>
        <begin position="381"/>
        <end position="408"/>
    </location>
</feature>
<comment type="subunit">
    <text evidence="1">Component of the NuA4 histone acetyltransferase complex.</text>
</comment>
<feature type="compositionally biased region" description="Basic and acidic residues" evidence="2">
    <location>
        <begin position="170"/>
        <end position="185"/>
    </location>
</feature>
<reference evidence="4 5" key="1">
    <citation type="submission" date="2024-01" db="EMBL/GenBank/DDBJ databases">
        <authorList>
            <person name="Allen C."/>
            <person name="Tagirdzhanova G."/>
        </authorList>
    </citation>
    <scope>NUCLEOTIDE SEQUENCE [LARGE SCALE GENOMIC DNA]</scope>
    <source>
        <strain evidence="4 5">CBS 573.63</strain>
    </source>
</reference>
<evidence type="ECO:0000256" key="2">
    <source>
        <dbReference type="SAM" id="MobiDB-lite"/>
    </source>
</evidence>
<dbReference type="Pfam" id="PF00385">
    <property type="entry name" value="Chromo"/>
    <property type="match status" value="1"/>
</dbReference>
<feature type="region of interest" description="Disordered" evidence="2">
    <location>
        <begin position="167"/>
        <end position="190"/>
    </location>
</feature>
<feature type="region of interest" description="Disordered" evidence="2">
    <location>
        <begin position="453"/>
        <end position="481"/>
    </location>
</feature>
<feature type="compositionally biased region" description="Low complexity" evidence="2">
    <location>
        <begin position="464"/>
        <end position="476"/>
    </location>
</feature>
<feature type="region of interest" description="Disordered" evidence="2">
    <location>
        <begin position="206"/>
        <end position="255"/>
    </location>
</feature>
<evidence type="ECO:0000313" key="5">
    <source>
        <dbReference type="Proteomes" id="UP001642501"/>
    </source>
</evidence>
<name>A0ABP0DL75_9PEZI</name>
<dbReference type="SUPFAM" id="SSF54160">
    <property type="entry name" value="Chromo domain-like"/>
    <property type="match status" value="1"/>
</dbReference>
<dbReference type="InterPro" id="IPR000953">
    <property type="entry name" value="Chromo/chromo_shadow_dom"/>
</dbReference>
<dbReference type="SMART" id="SM00298">
    <property type="entry name" value="CHROMO"/>
    <property type="match status" value="1"/>
</dbReference>
<evidence type="ECO:0000313" key="4">
    <source>
        <dbReference type="EMBL" id="CAK7269014.1"/>
    </source>
</evidence>
<dbReference type="InterPro" id="IPR023780">
    <property type="entry name" value="Chromo_domain"/>
</dbReference>
<feature type="domain" description="Chromo" evidence="3">
    <location>
        <begin position="496"/>
        <end position="582"/>
    </location>
</feature>
<feature type="region of interest" description="Disordered" evidence="2">
    <location>
        <begin position="332"/>
        <end position="367"/>
    </location>
</feature>
<comment type="caution">
    <text evidence="4">The sequence shown here is derived from an EMBL/GenBank/DDBJ whole genome shotgun (WGS) entry which is preliminary data.</text>
</comment>
<gene>
    <name evidence="4" type="ORF">SEPCBS57363_003387</name>
</gene>